<dbReference type="GO" id="GO:0005737">
    <property type="term" value="C:cytoplasm"/>
    <property type="evidence" value="ECO:0007669"/>
    <property type="project" value="UniProtKB-SubCell"/>
</dbReference>
<dbReference type="GO" id="GO:0009360">
    <property type="term" value="C:DNA polymerase III complex"/>
    <property type="evidence" value="ECO:0007669"/>
    <property type="project" value="InterPro"/>
</dbReference>
<dbReference type="InterPro" id="IPR001001">
    <property type="entry name" value="DNA_polIII_beta"/>
</dbReference>
<comment type="function">
    <text evidence="10">Confers DNA tethering and processivity to DNA polymerases and other proteins. Acts as a clamp, forming a ring around DNA (a reaction catalyzed by the clamp-loading complex) which diffuses in an ATP-independent manner freely and bidirectionally along dsDNA. Initially characterized for its ability to contact the catalytic subunit of DNA polymerase III (Pol III), a complex, multichain enzyme responsible for most of the replicative synthesis in bacteria; Pol III exhibits 3'-5' exonuclease proofreading activity. The beta chain is required for initiation of replication as well as for processivity of DNA replication.</text>
</comment>
<evidence type="ECO:0000256" key="8">
    <source>
        <dbReference type="ARBA" id="ARBA00022932"/>
    </source>
</evidence>
<dbReference type="EMBL" id="DWYA01000062">
    <property type="protein sequence ID" value="HJB40250.1"/>
    <property type="molecule type" value="Genomic_DNA"/>
</dbReference>
<evidence type="ECO:0000259" key="11">
    <source>
        <dbReference type="Pfam" id="PF00712"/>
    </source>
</evidence>
<dbReference type="InterPro" id="IPR022635">
    <property type="entry name" value="DNA_polIII_beta_C"/>
</dbReference>
<evidence type="ECO:0000259" key="12">
    <source>
        <dbReference type="Pfam" id="PF02767"/>
    </source>
</evidence>
<feature type="domain" description="DNA polymerase III beta sliding clamp central" evidence="12">
    <location>
        <begin position="133"/>
        <end position="239"/>
    </location>
</feature>
<protein>
    <recommendedName>
        <fullName evidence="3 10">Beta sliding clamp</fullName>
    </recommendedName>
</protein>
<dbReference type="Gene3D" id="3.10.150.10">
    <property type="entry name" value="DNA Polymerase III, subunit A, domain 2"/>
    <property type="match status" value="1"/>
</dbReference>
<evidence type="ECO:0000256" key="1">
    <source>
        <dbReference type="ARBA" id="ARBA00004496"/>
    </source>
</evidence>
<dbReference type="Proteomes" id="UP000824209">
    <property type="component" value="Unassembled WGS sequence"/>
</dbReference>
<dbReference type="Pfam" id="PF02768">
    <property type="entry name" value="DNA_pol3_beta_3"/>
    <property type="match status" value="1"/>
</dbReference>
<keyword evidence="8 10" id="KW-0239">DNA-directed DNA polymerase</keyword>
<evidence type="ECO:0000256" key="6">
    <source>
        <dbReference type="ARBA" id="ARBA00022695"/>
    </source>
</evidence>
<comment type="subunit">
    <text evidence="10">Forms a ring-shaped head-to-tail homodimer around DNA.</text>
</comment>
<accession>A0A9D2S2H4</accession>
<feature type="domain" description="DNA polymerase III beta sliding clamp N-terminal" evidence="11">
    <location>
        <begin position="1"/>
        <end position="119"/>
    </location>
</feature>
<dbReference type="InterPro" id="IPR022634">
    <property type="entry name" value="DNA_polIII_beta_N"/>
</dbReference>
<dbReference type="CDD" id="cd00140">
    <property type="entry name" value="beta_clamp"/>
    <property type="match status" value="1"/>
</dbReference>
<evidence type="ECO:0000256" key="5">
    <source>
        <dbReference type="ARBA" id="ARBA00022679"/>
    </source>
</evidence>
<dbReference type="GO" id="GO:0006271">
    <property type="term" value="P:DNA strand elongation involved in DNA replication"/>
    <property type="evidence" value="ECO:0007669"/>
    <property type="project" value="TreeGrafter"/>
</dbReference>
<evidence type="ECO:0000256" key="7">
    <source>
        <dbReference type="ARBA" id="ARBA00022705"/>
    </source>
</evidence>
<keyword evidence="6 10" id="KW-0548">Nucleotidyltransferase</keyword>
<dbReference type="SUPFAM" id="SSF55979">
    <property type="entry name" value="DNA clamp"/>
    <property type="match status" value="3"/>
</dbReference>
<evidence type="ECO:0000256" key="3">
    <source>
        <dbReference type="ARBA" id="ARBA00021035"/>
    </source>
</evidence>
<proteinExistence type="inferred from homology"/>
<dbReference type="GO" id="GO:0008408">
    <property type="term" value="F:3'-5' exonuclease activity"/>
    <property type="evidence" value="ECO:0007669"/>
    <property type="project" value="InterPro"/>
</dbReference>
<dbReference type="AlphaFoldDB" id="A0A9D2S2H4"/>
<dbReference type="NCBIfam" id="TIGR00663">
    <property type="entry name" value="dnan"/>
    <property type="match status" value="1"/>
</dbReference>
<dbReference type="Pfam" id="PF00712">
    <property type="entry name" value="DNA_pol3_beta"/>
    <property type="match status" value="1"/>
</dbReference>
<keyword evidence="7 10" id="KW-0235">DNA replication</keyword>
<dbReference type="Gene3D" id="3.70.10.10">
    <property type="match status" value="1"/>
</dbReference>
<comment type="caution">
    <text evidence="14">The sequence shown here is derived from an EMBL/GenBank/DDBJ whole genome shotgun (WGS) entry which is preliminary data.</text>
</comment>
<dbReference type="PANTHER" id="PTHR30478:SF0">
    <property type="entry name" value="BETA SLIDING CLAMP"/>
    <property type="match status" value="1"/>
</dbReference>
<keyword evidence="9" id="KW-0238">DNA-binding</keyword>
<dbReference type="Pfam" id="PF02767">
    <property type="entry name" value="DNA_pol3_beta_2"/>
    <property type="match status" value="1"/>
</dbReference>
<dbReference type="GO" id="GO:0003677">
    <property type="term" value="F:DNA binding"/>
    <property type="evidence" value="ECO:0007669"/>
    <property type="project" value="UniProtKB-UniRule"/>
</dbReference>
<name>A0A9D2S2H4_9FIRM</name>
<dbReference type="SMART" id="SM00480">
    <property type="entry name" value="POL3Bc"/>
    <property type="match status" value="1"/>
</dbReference>
<evidence type="ECO:0000256" key="9">
    <source>
        <dbReference type="ARBA" id="ARBA00023125"/>
    </source>
</evidence>
<evidence type="ECO:0000313" key="14">
    <source>
        <dbReference type="EMBL" id="HJB40250.1"/>
    </source>
</evidence>
<comment type="subcellular location">
    <subcellularLocation>
        <location evidence="1 10">Cytoplasm</location>
    </subcellularLocation>
</comment>
<reference evidence="14" key="1">
    <citation type="journal article" date="2021" name="PeerJ">
        <title>Extensive microbial diversity within the chicken gut microbiome revealed by metagenomics and culture.</title>
        <authorList>
            <person name="Gilroy R."/>
            <person name="Ravi A."/>
            <person name="Getino M."/>
            <person name="Pursley I."/>
            <person name="Horton D.L."/>
            <person name="Alikhan N.F."/>
            <person name="Baker D."/>
            <person name="Gharbi K."/>
            <person name="Hall N."/>
            <person name="Watson M."/>
            <person name="Adriaenssens E.M."/>
            <person name="Foster-Nyarko E."/>
            <person name="Jarju S."/>
            <person name="Secka A."/>
            <person name="Antonio M."/>
            <person name="Oren A."/>
            <person name="Chaudhuri R.R."/>
            <person name="La Ragione R."/>
            <person name="Hildebrand F."/>
            <person name="Pallen M.J."/>
        </authorList>
    </citation>
    <scope>NUCLEOTIDE SEQUENCE</scope>
    <source>
        <strain evidence="14">ChiBcec8-14828</strain>
    </source>
</reference>
<comment type="similarity">
    <text evidence="2 10">Belongs to the beta sliding clamp family.</text>
</comment>
<reference evidence="14" key="2">
    <citation type="submission" date="2021-04" db="EMBL/GenBank/DDBJ databases">
        <authorList>
            <person name="Gilroy R."/>
        </authorList>
    </citation>
    <scope>NUCLEOTIDE SEQUENCE</scope>
    <source>
        <strain evidence="14">ChiBcec8-14828</strain>
    </source>
</reference>
<dbReference type="PANTHER" id="PTHR30478">
    <property type="entry name" value="DNA POLYMERASE III SUBUNIT BETA"/>
    <property type="match status" value="1"/>
</dbReference>
<dbReference type="PIRSF" id="PIRSF000804">
    <property type="entry name" value="DNA_pol_III_b"/>
    <property type="match status" value="1"/>
</dbReference>
<evidence type="ECO:0000313" key="15">
    <source>
        <dbReference type="Proteomes" id="UP000824209"/>
    </source>
</evidence>
<dbReference type="InterPro" id="IPR022637">
    <property type="entry name" value="DNA_polIII_beta_cen"/>
</dbReference>
<evidence type="ECO:0000256" key="2">
    <source>
        <dbReference type="ARBA" id="ARBA00010752"/>
    </source>
</evidence>
<gene>
    <name evidence="14" type="primary">dnaN</name>
    <name evidence="14" type="ORF">H9943_07635</name>
</gene>
<evidence type="ECO:0000256" key="10">
    <source>
        <dbReference type="PIRNR" id="PIRNR000804"/>
    </source>
</evidence>
<keyword evidence="4 10" id="KW-0963">Cytoplasm</keyword>
<dbReference type="GO" id="GO:0003887">
    <property type="term" value="F:DNA-directed DNA polymerase activity"/>
    <property type="evidence" value="ECO:0007669"/>
    <property type="project" value="UniProtKB-UniRule"/>
</dbReference>
<evidence type="ECO:0000259" key="13">
    <source>
        <dbReference type="Pfam" id="PF02768"/>
    </source>
</evidence>
<feature type="domain" description="DNA polymerase III beta sliding clamp C-terminal" evidence="13">
    <location>
        <begin position="243"/>
        <end position="362"/>
    </location>
</feature>
<evidence type="ECO:0000256" key="4">
    <source>
        <dbReference type="ARBA" id="ARBA00022490"/>
    </source>
</evidence>
<dbReference type="InterPro" id="IPR046938">
    <property type="entry name" value="DNA_clamp_sf"/>
</dbReference>
<sequence length="366" mass="40246">MKFTCSRSLLAEAINGVSKAVSPRSGQPILEGTLFQAEGFSLTLTGYDCSMAIITRLEANILEPGETVLHAKLLGDMVRRLSTEEVEISVSEKGTATIKSGITEFNIHSMPAADYPELPMPSAEPTLDLAACDLKEIVESTLYAVSLDETKPAHTGELFEITPEALRVVALDGYRLAIVEKKAAAQKEISIIVPGKTLSDVIKLFGDSDDMIHISADRRFVVFSNEHYTVFSRLLEGQFLDYKRVIPASGNTRVVVDVRDFIDVIERASLIITERAKNPLRILFDKMITVRCETGLGAVVDELPAAIEGEPVEVGFNNRYLLDALRNSRCDKVAMEISGPLSPVKVMPVDGEQFLFLVLPIRFKND</sequence>
<organism evidence="14 15">
    <name type="scientific">Candidatus Ruthenibacterium avium</name>
    <dbReference type="NCBI Taxonomy" id="2838751"/>
    <lineage>
        <taxon>Bacteria</taxon>
        <taxon>Bacillati</taxon>
        <taxon>Bacillota</taxon>
        <taxon>Clostridia</taxon>
        <taxon>Eubacteriales</taxon>
        <taxon>Oscillospiraceae</taxon>
        <taxon>Ruthenibacterium</taxon>
    </lineage>
</organism>
<keyword evidence="5 10" id="KW-0808">Transferase</keyword>